<reference evidence="3" key="1">
    <citation type="submission" date="2006-03" db="EMBL/GenBank/DDBJ databases">
        <title>Complete genome sequence of Gemmatimonas aurantiaca T-27 that represents a novel phylum Gemmatimonadetes.</title>
        <authorList>
            <person name="Takasaki K."/>
            <person name="Ichikawa N."/>
            <person name="Miura H."/>
            <person name="Matsushita S."/>
            <person name="Watanabe Y."/>
            <person name="Oguchi A."/>
            <person name="Ankai A."/>
            <person name="Yashiro I."/>
            <person name="Takahashi M."/>
            <person name="Terui Y."/>
            <person name="Fukui S."/>
            <person name="Yokoyama H."/>
            <person name="Tanikawa S."/>
            <person name="Hanada S."/>
            <person name="Kamagata Y."/>
            <person name="Fujita N."/>
        </authorList>
    </citation>
    <scope>NUCLEOTIDE SEQUENCE [LARGE SCALE GENOMIC DNA]</scope>
    <source>
        <strain evidence="3">T-27 / DSM 14586 / JCM 11422 / NBRC 100505</strain>
    </source>
</reference>
<dbReference type="STRING" id="379066.GAU_3535"/>
<evidence type="ECO:0000259" key="1">
    <source>
        <dbReference type="Pfam" id="PF13709"/>
    </source>
</evidence>
<keyword evidence="3" id="KW-1185">Reference proteome</keyword>
<dbReference type="InterPro" id="IPR025297">
    <property type="entry name" value="DUF4159"/>
</dbReference>
<dbReference type="Proteomes" id="UP000002209">
    <property type="component" value="Chromosome"/>
</dbReference>
<protein>
    <recommendedName>
        <fullName evidence="1">DUF4159 domain-containing protein</fullName>
    </recommendedName>
</protein>
<dbReference type="eggNOG" id="ENOG502ZA2Y">
    <property type="taxonomic scope" value="Bacteria"/>
</dbReference>
<dbReference type="KEGG" id="gau:GAU_3535"/>
<gene>
    <name evidence="2" type="ordered locus">GAU_3535</name>
</gene>
<dbReference type="Pfam" id="PF13709">
    <property type="entry name" value="DUF4159"/>
    <property type="match status" value="1"/>
</dbReference>
<sequence>MIMRRSLKRRAALVSVLLALVAAPIAWSQRGRMFIEPNVPYDGRFTFVRLRYTQGYRMAWSADYPAMERNFMAILGDLSTLKLHRKGSNVHTLDDPELARYPVAYLTEPGYWYPTDEEAAALRQWILKGGFLIVDDFYFDRQWEVFEAGMKKVLPEGRIEQLDVSHPVFNSFFQIKTLDGMTHPATRSAKAVYLGIHENNDPRQRLQVVINFNNDIGDYMEWSGEGWYPVNLSNDAYKFATNYVVYGLTH</sequence>
<dbReference type="Gene3D" id="3.40.50.12140">
    <property type="entry name" value="Domain of unknown function DUF4159"/>
    <property type="match status" value="1"/>
</dbReference>
<dbReference type="RefSeq" id="WP_015895346.1">
    <property type="nucleotide sequence ID" value="NC_012489.1"/>
</dbReference>
<dbReference type="HOGENOM" id="CLU_058818_1_0_0"/>
<evidence type="ECO:0000313" key="2">
    <source>
        <dbReference type="EMBL" id="BAH40577.1"/>
    </source>
</evidence>
<accession>C1ADK0</accession>
<dbReference type="EMBL" id="AP009153">
    <property type="protein sequence ID" value="BAH40577.1"/>
    <property type="molecule type" value="Genomic_DNA"/>
</dbReference>
<feature type="domain" description="DUF4159" evidence="1">
    <location>
        <begin position="46"/>
        <end position="248"/>
    </location>
</feature>
<proteinExistence type="predicted"/>
<name>C1ADK0_GEMAT</name>
<dbReference type="AlphaFoldDB" id="C1ADK0"/>
<evidence type="ECO:0000313" key="3">
    <source>
        <dbReference type="Proteomes" id="UP000002209"/>
    </source>
</evidence>
<organism evidence="2 3">
    <name type="scientific">Gemmatimonas aurantiaca (strain DSM 14586 / JCM 11422 / NBRC 100505 / T-27)</name>
    <dbReference type="NCBI Taxonomy" id="379066"/>
    <lineage>
        <taxon>Bacteria</taxon>
        <taxon>Pseudomonadati</taxon>
        <taxon>Gemmatimonadota</taxon>
        <taxon>Gemmatimonadia</taxon>
        <taxon>Gemmatimonadales</taxon>
        <taxon>Gemmatimonadaceae</taxon>
        <taxon>Gemmatimonas</taxon>
    </lineage>
</organism>